<dbReference type="GO" id="GO:0004252">
    <property type="term" value="F:serine-type endopeptidase activity"/>
    <property type="evidence" value="ECO:0007669"/>
    <property type="project" value="UniProtKB-UniRule"/>
</dbReference>
<dbReference type="InterPro" id="IPR001907">
    <property type="entry name" value="ClpP"/>
</dbReference>
<dbReference type="GO" id="GO:0009368">
    <property type="term" value="C:endopeptidase Clp complex"/>
    <property type="evidence" value="ECO:0007669"/>
    <property type="project" value="TreeGrafter"/>
</dbReference>
<proteinExistence type="inferred from homology"/>
<evidence type="ECO:0000256" key="2">
    <source>
        <dbReference type="HAMAP-Rule" id="MF_00444"/>
    </source>
</evidence>
<dbReference type="EC" id="3.4.21.92" evidence="2"/>
<dbReference type="GO" id="GO:0051117">
    <property type="term" value="F:ATPase binding"/>
    <property type="evidence" value="ECO:0007669"/>
    <property type="project" value="TreeGrafter"/>
</dbReference>
<keyword evidence="2" id="KW-0963">Cytoplasm</keyword>
<comment type="caution">
    <text evidence="4">The sequence shown here is derived from an EMBL/GenBank/DDBJ whole genome shotgun (WGS) entry which is preliminary data.</text>
</comment>
<accession>A0A4Q4Z4N1</accession>
<dbReference type="Pfam" id="PF00574">
    <property type="entry name" value="CLP_protease"/>
    <property type="match status" value="1"/>
</dbReference>
<dbReference type="GO" id="GO:0004176">
    <property type="term" value="F:ATP-dependent peptidase activity"/>
    <property type="evidence" value="ECO:0007669"/>
    <property type="project" value="InterPro"/>
</dbReference>
<reference evidence="4 5" key="1">
    <citation type="submission" date="2019-01" db="EMBL/GenBank/DDBJ databases">
        <title>Nocardioides guangzhouensis sp. nov., an actinobacterium isolated from soil.</title>
        <authorList>
            <person name="Fu Y."/>
            <person name="Cai Y."/>
            <person name="Lin Z."/>
            <person name="Chen P."/>
        </authorList>
    </citation>
    <scope>NUCLEOTIDE SEQUENCE [LARGE SCALE GENOMIC DNA]</scope>
    <source>
        <strain evidence="4 5">130</strain>
    </source>
</reference>
<dbReference type="OrthoDB" id="9802800at2"/>
<comment type="subcellular location">
    <subcellularLocation>
        <location evidence="2">Cytoplasm</location>
    </subcellularLocation>
</comment>
<keyword evidence="5" id="KW-1185">Reference proteome</keyword>
<evidence type="ECO:0000256" key="3">
    <source>
        <dbReference type="RuleBase" id="RU003567"/>
    </source>
</evidence>
<keyword evidence="2" id="KW-0720">Serine protease</keyword>
<name>A0A4Q4Z4N1_9ACTN</name>
<dbReference type="HAMAP" id="MF_00444">
    <property type="entry name" value="ClpP"/>
    <property type="match status" value="1"/>
</dbReference>
<organism evidence="4 5">
    <name type="scientific">Nocardioides guangzhouensis</name>
    <dbReference type="NCBI Taxonomy" id="2497878"/>
    <lineage>
        <taxon>Bacteria</taxon>
        <taxon>Bacillati</taxon>
        <taxon>Actinomycetota</taxon>
        <taxon>Actinomycetes</taxon>
        <taxon>Propionibacteriales</taxon>
        <taxon>Nocardioidaceae</taxon>
        <taxon>Nocardioides</taxon>
    </lineage>
</organism>
<dbReference type="PRINTS" id="PR00127">
    <property type="entry name" value="CLPPROTEASEP"/>
</dbReference>
<comment type="catalytic activity">
    <reaction evidence="2">
        <text>Hydrolysis of proteins to small peptides in the presence of ATP and magnesium. alpha-casein is the usual test substrate. In the absence of ATP, only oligopeptides shorter than five residues are hydrolyzed (such as succinyl-Leu-Tyr-|-NHMec, and Leu-Tyr-Leu-|-Tyr-Trp, in which cleavage of the -Tyr-|-Leu- and -Tyr-|-Trp bonds also occurs).</text>
        <dbReference type="EC" id="3.4.21.92"/>
    </reaction>
</comment>
<dbReference type="Proteomes" id="UP000295198">
    <property type="component" value="Unassembled WGS sequence"/>
</dbReference>
<dbReference type="RefSeq" id="WP_134720457.1">
    <property type="nucleotide sequence ID" value="NZ_SDKM01000043.1"/>
</dbReference>
<dbReference type="EMBL" id="SDKM01000043">
    <property type="protein sequence ID" value="RYP82700.1"/>
    <property type="molecule type" value="Genomic_DNA"/>
</dbReference>
<keyword evidence="2 4" id="KW-0645">Protease</keyword>
<sequence length="205" mass="21625">MSTYTIPYVVQQTTRGGERTLDLYSRLLADRIVYIGTEIDDGVANAVIAQLLHLASESADAPVQLYVNSPGGSVSATLAIYDAMQFVAPSVHTTCVGRAEWTAAVLLAGGEPGRRTMLPHSSVVLHQPAAQGRGTVPDLILQADEIARVRTLLEDVLARHTGRTARQVREDTDRSLVLPGQAAVDYGIADAVLSSAPGLDGAPVG</sequence>
<dbReference type="PANTHER" id="PTHR10381:SF26">
    <property type="entry name" value="ATP-DEPENDENT CLP PROTEASE PROTEOLYTIC SUBUNIT-LIKE-RELATED"/>
    <property type="match status" value="1"/>
</dbReference>
<dbReference type="AlphaFoldDB" id="A0A4Q4Z4N1"/>
<keyword evidence="2" id="KW-0378">Hydrolase</keyword>
<protein>
    <recommendedName>
        <fullName evidence="2 3">ATP-dependent Clp protease proteolytic subunit</fullName>
        <ecNumber evidence="2">3.4.21.92</ecNumber>
    </recommendedName>
    <alternativeName>
        <fullName evidence="2">Endopeptidase Clp</fullName>
    </alternativeName>
</protein>
<evidence type="ECO:0000313" key="4">
    <source>
        <dbReference type="EMBL" id="RYP82700.1"/>
    </source>
</evidence>
<dbReference type="InterPro" id="IPR023562">
    <property type="entry name" value="ClpP/TepA"/>
</dbReference>
<evidence type="ECO:0000313" key="5">
    <source>
        <dbReference type="Proteomes" id="UP000295198"/>
    </source>
</evidence>
<feature type="active site" evidence="2">
    <location>
        <position position="126"/>
    </location>
</feature>
<comment type="subunit">
    <text evidence="2">Fourteen ClpP subunits assemble into 2 heptameric rings which stack back to back to give a disk-like structure with a central cavity, resembling the structure of eukaryotic proteasomes.</text>
</comment>
<dbReference type="InterPro" id="IPR029045">
    <property type="entry name" value="ClpP/crotonase-like_dom_sf"/>
</dbReference>
<dbReference type="SUPFAM" id="SSF52096">
    <property type="entry name" value="ClpP/crotonase"/>
    <property type="match status" value="1"/>
</dbReference>
<comment type="function">
    <text evidence="2">Cleaves peptides in various proteins in a process that requires ATP hydrolysis. Has a chymotrypsin-like activity. Plays a major role in the degradation of misfolded proteins.</text>
</comment>
<dbReference type="Gene3D" id="3.90.226.10">
    <property type="entry name" value="2-enoyl-CoA Hydratase, Chain A, domain 1"/>
    <property type="match status" value="1"/>
</dbReference>
<comment type="similarity">
    <text evidence="1 2 3">Belongs to the peptidase S14 family.</text>
</comment>
<dbReference type="PANTHER" id="PTHR10381">
    <property type="entry name" value="ATP-DEPENDENT CLP PROTEASE PROTEOLYTIC SUBUNIT"/>
    <property type="match status" value="1"/>
</dbReference>
<evidence type="ECO:0000256" key="1">
    <source>
        <dbReference type="ARBA" id="ARBA00007039"/>
    </source>
</evidence>
<dbReference type="CDD" id="cd07017">
    <property type="entry name" value="S14_ClpP_2"/>
    <property type="match status" value="1"/>
</dbReference>
<dbReference type="GO" id="GO:0005737">
    <property type="term" value="C:cytoplasm"/>
    <property type="evidence" value="ECO:0007669"/>
    <property type="project" value="UniProtKB-SubCell"/>
</dbReference>
<gene>
    <name evidence="2" type="primary">clpP</name>
    <name evidence="4" type="ORF">EKO23_21200</name>
</gene>
<dbReference type="GO" id="GO:0006515">
    <property type="term" value="P:protein quality control for misfolded or incompletely synthesized proteins"/>
    <property type="evidence" value="ECO:0007669"/>
    <property type="project" value="TreeGrafter"/>
</dbReference>
<comment type="caution">
    <text evidence="2">Lacks conserved residue(s) required for the propagation of feature annotation.</text>
</comment>